<keyword evidence="3" id="KW-1185">Reference proteome</keyword>
<dbReference type="SUPFAM" id="SSF51735">
    <property type="entry name" value="NAD(P)-binding Rossmann-fold domains"/>
    <property type="match status" value="1"/>
</dbReference>
<dbReference type="Pfam" id="PF05368">
    <property type="entry name" value="NmrA"/>
    <property type="match status" value="1"/>
</dbReference>
<sequence length="304" mass="32839">MPDTDTSRVLVLGATGRTGSAVVKALEATPGRAVPVRASRRGTTVEQWIKEGKDAVRIDLDDPGTFPGALKGIDRVFLVTGYTSAMNHQAKTLVDAAEDAGVSFLVHLGVFSDGRSTDPHFAWHELVERYIAGSRLAWAHVHPHVFMENLLGINRLRDGRMVWPMGDKRVGWVAADDIAAVVAKVLAEGPGTHAGKDYYLSTDLLNGAEVAEALTTALGREIPALVLTPDDLQRMIDAGLDTVPADMDAAYAASTLIWAREVYEGRFDHLAVTTGTVRDLLGREPVHLGPWAAAHRRELLGRLS</sequence>
<dbReference type="AlphaFoldDB" id="A0A919KYW1"/>
<accession>A0A919KYW1</accession>
<feature type="domain" description="NmrA-like" evidence="1">
    <location>
        <begin position="6"/>
        <end position="243"/>
    </location>
</feature>
<dbReference type="EMBL" id="BNCD01000005">
    <property type="protein sequence ID" value="GHH76691.1"/>
    <property type="molecule type" value="Genomic_DNA"/>
</dbReference>
<organism evidence="2 3">
    <name type="scientific">Streptomyces sulfonofaciens</name>
    <dbReference type="NCBI Taxonomy" id="68272"/>
    <lineage>
        <taxon>Bacteria</taxon>
        <taxon>Bacillati</taxon>
        <taxon>Actinomycetota</taxon>
        <taxon>Actinomycetes</taxon>
        <taxon>Kitasatosporales</taxon>
        <taxon>Streptomycetaceae</taxon>
        <taxon>Streptomyces</taxon>
    </lineage>
</organism>
<reference evidence="2" key="1">
    <citation type="journal article" date="2014" name="Int. J. Syst. Evol. Microbiol.">
        <title>Complete genome sequence of Corynebacterium casei LMG S-19264T (=DSM 44701T), isolated from a smear-ripened cheese.</title>
        <authorList>
            <consortium name="US DOE Joint Genome Institute (JGI-PGF)"/>
            <person name="Walter F."/>
            <person name="Albersmeier A."/>
            <person name="Kalinowski J."/>
            <person name="Ruckert C."/>
        </authorList>
    </citation>
    <scope>NUCLEOTIDE SEQUENCE</scope>
    <source>
        <strain evidence="2">JCM 5069</strain>
    </source>
</reference>
<evidence type="ECO:0000313" key="3">
    <source>
        <dbReference type="Proteomes" id="UP000603708"/>
    </source>
</evidence>
<evidence type="ECO:0000259" key="1">
    <source>
        <dbReference type="Pfam" id="PF05368"/>
    </source>
</evidence>
<dbReference type="PANTHER" id="PTHR43162:SF1">
    <property type="entry name" value="PRESTALK A DIFFERENTIATION PROTEIN A"/>
    <property type="match status" value="1"/>
</dbReference>
<proteinExistence type="predicted"/>
<reference evidence="2" key="2">
    <citation type="submission" date="2020-09" db="EMBL/GenBank/DDBJ databases">
        <authorList>
            <person name="Sun Q."/>
            <person name="Ohkuma M."/>
        </authorList>
    </citation>
    <scope>NUCLEOTIDE SEQUENCE</scope>
    <source>
        <strain evidence="2">JCM 5069</strain>
    </source>
</reference>
<dbReference type="PANTHER" id="PTHR43162">
    <property type="match status" value="1"/>
</dbReference>
<dbReference type="Proteomes" id="UP000603708">
    <property type="component" value="Unassembled WGS sequence"/>
</dbReference>
<dbReference type="InterPro" id="IPR008030">
    <property type="entry name" value="NmrA-like"/>
</dbReference>
<dbReference type="InterPro" id="IPR036291">
    <property type="entry name" value="NAD(P)-bd_dom_sf"/>
</dbReference>
<comment type="caution">
    <text evidence="2">The sequence shown here is derived from an EMBL/GenBank/DDBJ whole genome shotgun (WGS) entry which is preliminary data.</text>
</comment>
<gene>
    <name evidence="2" type="ORF">GCM10018793_23010</name>
</gene>
<evidence type="ECO:0000313" key="2">
    <source>
        <dbReference type="EMBL" id="GHH76691.1"/>
    </source>
</evidence>
<name>A0A919KYW1_9ACTN</name>
<dbReference type="Gene3D" id="3.40.50.720">
    <property type="entry name" value="NAD(P)-binding Rossmann-like Domain"/>
    <property type="match status" value="1"/>
</dbReference>
<protein>
    <submittedName>
        <fullName evidence="2">Oxidoreductase</fullName>
    </submittedName>
</protein>
<dbReference type="RefSeq" id="WP_189930845.1">
    <property type="nucleotide sequence ID" value="NZ_BNCD01000005.1"/>
</dbReference>
<dbReference type="Gene3D" id="3.90.25.10">
    <property type="entry name" value="UDP-galactose 4-epimerase, domain 1"/>
    <property type="match status" value="1"/>
</dbReference>
<dbReference type="InterPro" id="IPR051604">
    <property type="entry name" value="Ergot_Alk_Oxidoreductase"/>
</dbReference>